<evidence type="ECO:0000259" key="12">
    <source>
        <dbReference type="Pfam" id="PF12019"/>
    </source>
</evidence>
<dbReference type="Pfam" id="PF07963">
    <property type="entry name" value="N_methyl"/>
    <property type="match status" value="1"/>
</dbReference>
<evidence type="ECO:0000256" key="7">
    <source>
        <dbReference type="ARBA" id="ARBA00022989"/>
    </source>
</evidence>
<dbReference type="GO" id="GO:0005886">
    <property type="term" value="C:plasma membrane"/>
    <property type="evidence" value="ECO:0007669"/>
    <property type="project" value="UniProtKB-SubCell"/>
</dbReference>
<dbReference type="SUPFAM" id="SSF54523">
    <property type="entry name" value="Pili subunits"/>
    <property type="match status" value="1"/>
</dbReference>
<comment type="similarity">
    <text evidence="9">Belongs to the GSP H family.</text>
</comment>
<keyword evidence="6 11" id="KW-0812">Transmembrane</keyword>
<dbReference type="InterPro" id="IPR012902">
    <property type="entry name" value="N_methyl_site"/>
</dbReference>
<dbReference type="GO" id="GO:0015628">
    <property type="term" value="P:protein secretion by the type II secretion system"/>
    <property type="evidence" value="ECO:0007669"/>
    <property type="project" value="InterPro"/>
</dbReference>
<evidence type="ECO:0000256" key="5">
    <source>
        <dbReference type="ARBA" id="ARBA00022519"/>
    </source>
</evidence>
<keyword evidence="3" id="KW-1003">Cell membrane</keyword>
<dbReference type="STRING" id="1542390.KX01_1831"/>
<feature type="domain" description="General secretion pathway GspH" evidence="12">
    <location>
        <begin position="47"/>
        <end position="173"/>
    </location>
</feature>
<dbReference type="RefSeq" id="WP_071664678.1">
    <property type="nucleotide sequence ID" value="NZ_CP009654.1"/>
</dbReference>
<comment type="subcellular location">
    <subcellularLocation>
        <location evidence="1">Cell inner membrane</location>
        <topology evidence="1">Single-pass membrane protein</topology>
    </subcellularLocation>
</comment>
<dbReference type="PROSITE" id="PS00409">
    <property type="entry name" value="PROKAR_NTER_METHYL"/>
    <property type="match status" value="1"/>
</dbReference>
<dbReference type="GO" id="GO:0015627">
    <property type="term" value="C:type II protein secretion system complex"/>
    <property type="evidence" value="ECO:0007669"/>
    <property type="project" value="InterPro"/>
</dbReference>
<dbReference type="Gene3D" id="3.55.40.10">
    <property type="entry name" value="minor pseudopilin epsh domain"/>
    <property type="match status" value="1"/>
</dbReference>
<dbReference type="Proteomes" id="UP000182521">
    <property type="component" value="Chromosome"/>
</dbReference>
<evidence type="ECO:0000256" key="8">
    <source>
        <dbReference type="ARBA" id="ARBA00023136"/>
    </source>
</evidence>
<proteinExistence type="inferred from homology"/>
<evidence type="ECO:0000313" key="13">
    <source>
        <dbReference type="EMBL" id="APC97287.1"/>
    </source>
</evidence>
<name>A0A1J0KUC8_9GAMM</name>
<evidence type="ECO:0000256" key="11">
    <source>
        <dbReference type="SAM" id="Phobius"/>
    </source>
</evidence>
<keyword evidence="5" id="KW-0997">Cell inner membrane</keyword>
<reference evidence="14" key="1">
    <citation type="submission" date="2014-10" db="EMBL/GenBank/DDBJ databases">
        <authorList>
            <person name="Kuske C.R."/>
            <person name="Challacombe J.F."/>
            <person name="Daligault H.E."/>
            <person name="Davenport K.W."/>
            <person name="Johnson S.L."/>
            <person name="Siddaramappa S."/>
            <person name="Petersen J.M."/>
        </authorList>
    </citation>
    <scope>NUCLEOTIDE SEQUENCE [LARGE SCALE GENOMIC DNA]</scope>
    <source>
        <strain evidence="14">CA97-1460</strain>
    </source>
</reference>
<keyword evidence="14" id="KW-1185">Reference proteome</keyword>
<dbReference type="Pfam" id="PF12019">
    <property type="entry name" value="GspH"/>
    <property type="match status" value="1"/>
</dbReference>
<evidence type="ECO:0000256" key="2">
    <source>
        <dbReference type="ARBA" id="ARBA00021549"/>
    </source>
</evidence>
<dbReference type="InterPro" id="IPR022346">
    <property type="entry name" value="T2SS_GspH"/>
</dbReference>
<evidence type="ECO:0000256" key="4">
    <source>
        <dbReference type="ARBA" id="ARBA00022481"/>
    </source>
</evidence>
<feature type="transmembrane region" description="Helical" evidence="11">
    <location>
        <begin position="12"/>
        <end position="36"/>
    </location>
</feature>
<evidence type="ECO:0000256" key="9">
    <source>
        <dbReference type="ARBA" id="ARBA00025772"/>
    </source>
</evidence>
<dbReference type="EMBL" id="CP009654">
    <property type="protein sequence ID" value="APC97287.1"/>
    <property type="molecule type" value="Genomic_DNA"/>
</dbReference>
<dbReference type="NCBIfam" id="TIGR02532">
    <property type="entry name" value="IV_pilin_GFxxxE"/>
    <property type="match status" value="1"/>
</dbReference>
<keyword evidence="7 11" id="KW-1133">Transmembrane helix</keyword>
<dbReference type="OrthoDB" id="5604341at2"/>
<sequence>MFCVKRNKGFSLVEVMVVITIMTILMMGAISSFSFYQRNFAETRLTSLQNIIGYAQVVARSQRTSVVICPVTPDSYIGTTDELNEDSLRCSGSSNWGNAEIVAFTNQSANGVFDRNNDEIISTLPTGRGNISTTFNTDFILISPVGFLNTTNASIIYCLNGDYLAALQVNMVGRVVYTTENNNFNCN</sequence>
<gene>
    <name evidence="13" type="ORF">KX01_1831</name>
</gene>
<evidence type="ECO:0000256" key="6">
    <source>
        <dbReference type="ARBA" id="ARBA00022692"/>
    </source>
</evidence>
<keyword evidence="4" id="KW-0488">Methylation</keyword>
<evidence type="ECO:0000256" key="1">
    <source>
        <dbReference type="ARBA" id="ARBA00004377"/>
    </source>
</evidence>
<dbReference type="KEGG" id="frc:KX01_1831"/>
<dbReference type="AlphaFoldDB" id="A0A1J0KUC8"/>
<evidence type="ECO:0000256" key="3">
    <source>
        <dbReference type="ARBA" id="ARBA00022475"/>
    </source>
</evidence>
<accession>A0A1J0KUC8</accession>
<protein>
    <recommendedName>
        <fullName evidence="2">Type II secretion system protein H</fullName>
    </recommendedName>
    <alternativeName>
        <fullName evidence="10">General secretion pathway protein H</fullName>
    </alternativeName>
</protein>
<evidence type="ECO:0000313" key="14">
    <source>
        <dbReference type="Proteomes" id="UP000182521"/>
    </source>
</evidence>
<evidence type="ECO:0000256" key="10">
    <source>
        <dbReference type="ARBA" id="ARBA00030775"/>
    </source>
</evidence>
<dbReference type="InterPro" id="IPR045584">
    <property type="entry name" value="Pilin-like"/>
</dbReference>
<keyword evidence="8 11" id="KW-0472">Membrane</keyword>
<organism evidence="13 14">
    <name type="scientific">Francisella frigiditurris</name>
    <dbReference type="NCBI Taxonomy" id="1542390"/>
    <lineage>
        <taxon>Bacteria</taxon>
        <taxon>Pseudomonadati</taxon>
        <taxon>Pseudomonadota</taxon>
        <taxon>Gammaproteobacteria</taxon>
        <taxon>Thiotrichales</taxon>
        <taxon>Francisellaceae</taxon>
        <taxon>Francisella</taxon>
    </lineage>
</organism>